<dbReference type="EMBL" id="JAPEVA010000096">
    <property type="protein sequence ID" value="KAJ4400043.1"/>
    <property type="molecule type" value="Genomic_DNA"/>
</dbReference>
<feature type="region of interest" description="Disordered" evidence="1">
    <location>
        <begin position="102"/>
        <end position="128"/>
    </location>
</feature>
<name>A0A9W8Z623_9PLEO</name>
<keyword evidence="3" id="KW-1185">Reference proteome</keyword>
<dbReference type="Proteomes" id="UP001140510">
    <property type="component" value="Unassembled WGS sequence"/>
</dbReference>
<proteinExistence type="predicted"/>
<accession>A0A9W8Z623</accession>
<evidence type="ECO:0000313" key="3">
    <source>
        <dbReference type="Proteomes" id="UP001140510"/>
    </source>
</evidence>
<gene>
    <name evidence="2" type="ORF">N0V91_009018</name>
</gene>
<dbReference type="AlphaFoldDB" id="A0A9W8Z623"/>
<protein>
    <submittedName>
        <fullName evidence="2">Uncharacterized protein</fullName>
    </submittedName>
</protein>
<dbReference type="OrthoDB" id="3782360at2759"/>
<comment type="caution">
    <text evidence="2">The sequence shown here is derived from an EMBL/GenBank/DDBJ whole genome shotgun (WGS) entry which is preliminary data.</text>
</comment>
<organism evidence="2 3">
    <name type="scientific">Didymella pomorum</name>
    <dbReference type="NCBI Taxonomy" id="749634"/>
    <lineage>
        <taxon>Eukaryota</taxon>
        <taxon>Fungi</taxon>
        <taxon>Dikarya</taxon>
        <taxon>Ascomycota</taxon>
        <taxon>Pezizomycotina</taxon>
        <taxon>Dothideomycetes</taxon>
        <taxon>Pleosporomycetidae</taxon>
        <taxon>Pleosporales</taxon>
        <taxon>Pleosporineae</taxon>
        <taxon>Didymellaceae</taxon>
        <taxon>Didymella</taxon>
    </lineage>
</organism>
<sequence>MSAAELAQRPLALEHDYAQYRAEMALYVDKLERRCEETVRNLIRVSLRSGLFGASFLPHPNTVPGFSEPRPNAQVPPPINTVPVMTPAPAFTPYSSLFAQDPAGSGTPNEGVHHPARGGGHPPKNIGSGKNAAFLPKTIEKIAVTSQKKADGGRRFWLPVGVSLFYVVIEGKWSSWIPTEEYLDWERIVKGSFDSGNFGFKMVKDLYELLFPIEEYPEK</sequence>
<reference evidence="2" key="1">
    <citation type="submission" date="2022-10" db="EMBL/GenBank/DDBJ databases">
        <title>Tapping the CABI collections for fungal endophytes: first genome assemblies for Collariella, Neodidymelliopsis, Ascochyta clinopodiicola, Didymella pomorum, Didymosphaeria variabile, Neocosmospora piperis and Neocucurbitaria cava.</title>
        <authorList>
            <person name="Hill R."/>
        </authorList>
    </citation>
    <scope>NUCLEOTIDE SEQUENCE</scope>
    <source>
        <strain evidence="2">IMI 355091</strain>
    </source>
</reference>
<evidence type="ECO:0000256" key="1">
    <source>
        <dbReference type="SAM" id="MobiDB-lite"/>
    </source>
</evidence>
<evidence type="ECO:0000313" key="2">
    <source>
        <dbReference type="EMBL" id="KAJ4400043.1"/>
    </source>
</evidence>